<reference evidence="6" key="1">
    <citation type="submission" date="2023-04" db="EMBL/GenBank/DDBJ databases">
        <title>Black Yeasts Isolated from many extreme environments.</title>
        <authorList>
            <person name="Coleine C."/>
            <person name="Stajich J.E."/>
            <person name="Selbmann L."/>
        </authorList>
    </citation>
    <scope>NUCLEOTIDE SEQUENCE</scope>
    <source>
        <strain evidence="6">CCFEE 5312</strain>
    </source>
</reference>
<name>A0AAJ0DBE9_9PEZI</name>
<comment type="caution">
    <text evidence="6">The sequence shown here is derived from an EMBL/GenBank/DDBJ whole genome shotgun (WGS) entry which is preliminary data.</text>
</comment>
<evidence type="ECO:0000313" key="6">
    <source>
        <dbReference type="EMBL" id="KAK3050603.1"/>
    </source>
</evidence>
<keyword evidence="3" id="KW-0862">Zinc</keyword>
<dbReference type="SUPFAM" id="SSF144232">
    <property type="entry name" value="HIT/MYND zinc finger-like"/>
    <property type="match status" value="1"/>
</dbReference>
<evidence type="ECO:0000256" key="1">
    <source>
        <dbReference type="ARBA" id="ARBA00022723"/>
    </source>
</evidence>
<feature type="domain" description="MYND-type" evidence="5">
    <location>
        <begin position="3"/>
        <end position="49"/>
    </location>
</feature>
<keyword evidence="1" id="KW-0479">Metal-binding</keyword>
<keyword evidence="2 4" id="KW-0863">Zinc-finger</keyword>
<evidence type="ECO:0000256" key="2">
    <source>
        <dbReference type="ARBA" id="ARBA00022771"/>
    </source>
</evidence>
<dbReference type="GO" id="GO:0008270">
    <property type="term" value="F:zinc ion binding"/>
    <property type="evidence" value="ECO:0007669"/>
    <property type="project" value="UniProtKB-KW"/>
</dbReference>
<sequence length="386" mass="43452">MACHVCGKDASLRCSKCGEGLDRDGNLSPIFYCGRECQAADWDTHKKTVCHYANARKQLYRGGALVQDVFLALREATFDLDIKNISISGDGKVHITCRRSTAAKLPIFKVPTELAEYERKKQLLSWRSSNLAVGWMYSLIKRVLKGIVDPTVAPTELAVSVKDFRKHVAMIGHFENNTTDQRQYEHVVIHVKLIDGEEYIIDATGSQFGQHATVLPAFDFTTQLVDEELAKKPLGSWWQFWRNYTRAGYDCRVSAEFDPRVPRAAVDTVGYLEAAFQEWDARAERSIISILKEKKVIFDAGRKGILAASSGITTEWIDAVVTTTAQLDFGWSPRTCAGWEPLKTDEIDDATGQPLVVEQNVYEGPDRLFPIEEQMKVFKAFCKAQK</sequence>
<evidence type="ECO:0000259" key="5">
    <source>
        <dbReference type="PROSITE" id="PS50865"/>
    </source>
</evidence>
<dbReference type="Pfam" id="PF01753">
    <property type="entry name" value="zf-MYND"/>
    <property type="match status" value="1"/>
</dbReference>
<organism evidence="6 7">
    <name type="scientific">Extremus antarcticus</name>
    <dbReference type="NCBI Taxonomy" id="702011"/>
    <lineage>
        <taxon>Eukaryota</taxon>
        <taxon>Fungi</taxon>
        <taxon>Dikarya</taxon>
        <taxon>Ascomycota</taxon>
        <taxon>Pezizomycotina</taxon>
        <taxon>Dothideomycetes</taxon>
        <taxon>Dothideomycetidae</taxon>
        <taxon>Mycosphaerellales</taxon>
        <taxon>Extremaceae</taxon>
        <taxon>Extremus</taxon>
    </lineage>
</organism>
<accession>A0AAJ0DBE9</accession>
<evidence type="ECO:0000256" key="4">
    <source>
        <dbReference type="PROSITE-ProRule" id="PRU00134"/>
    </source>
</evidence>
<keyword evidence="7" id="KW-1185">Reference proteome</keyword>
<evidence type="ECO:0000256" key="3">
    <source>
        <dbReference type="ARBA" id="ARBA00022833"/>
    </source>
</evidence>
<dbReference type="PROSITE" id="PS50865">
    <property type="entry name" value="ZF_MYND_2"/>
    <property type="match status" value="1"/>
</dbReference>
<dbReference type="AlphaFoldDB" id="A0AAJ0DBE9"/>
<dbReference type="InterPro" id="IPR002893">
    <property type="entry name" value="Znf_MYND"/>
</dbReference>
<evidence type="ECO:0000313" key="7">
    <source>
        <dbReference type="Proteomes" id="UP001271007"/>
    </source>
</evidence>
<protein>
    <recommendedName>
        <fullName evidence="5">MYND-type domain-containing protein</fullName>
    </recommendedName>
</protein>
<proteinExistence type="predicted"/>
<gene>
    <name evidence="6" type="ORF">LTR09_008243</name>
</gene>
<dbReference type="EMBL" id="JAWDJX010000031">
    <property type="protein sequence ID" value="KAK3050603.1"/>
    <property type="molecule type" value="Genomic_DNA"/>
</dbReference>
<dbReference type="Gene3D" id="6.10.140.2220">
    <property type="match status" value="1"/>
</dbReference>
<dbReference type="Proteomes" id="UP001271007">
    <property type="component" value="Unassembled WGS sequence"/>
</dbReference>